<dbReference type="EMBL" id="AP022314">
    <property type="protein sequence ID" value="BBU22255.1"/>
    <property type="molecule type" value="Genomic_DNA"/>
</dbReference>
<dbReference type="CDD" id="cd01066">
    <property type="entry name" value="APP_MetAP"/>
    <property type="match status" value="1"/>
</dbReference>
<dbReference type="InterPro" id="IPR050659">
    <property type="entry name" value="Peptidase_M24B"/>
</dbReference>
<evidence type="ECO:0000259" key="1">
    <source>
        <dbReference type="Pfam" id="PF00557"/>
    </source>
</evidence>
<evidence type="ECO:0000313" key="3">
    <source>
        <dbReference type="EMBL" id="BBU22255.1"/>
    </source>
</evidence>
<sequence>MSPVPRDRGVLIGAMGLEDDARVNFARLRAQRRAKVFSGMETHHIDALLLGSVGNVRYVSGARLLGRFGVLPFAPLAVVVAETARVHVLSTWDEGVPPEIGRDQLYGMSWNPVNLMEALAAIPGLRQARRVGTDGLTPMIAGLVSQLVTAAELVDAAPVMAAARRTKTPDEITCLQVASAIAEAALTAMDEVLAPGITERELLGVYYERVSRLGAPYPPSESVCFATPASGPVRYRHLVSDRPVGQGELVVLAPGALYAGYEAGLARTRPVGESAPPGSGKLASRCARGMDALLAACRAGNTGADLYRAWQDAGNRDSPLPLAHGLGLGAEPPLVGLGRGSAAMLEEGMVLCVQSWVAEEGIGGCLERATVLVENRQSSTLTRYGRLK</sequence>
<reference evidence="3 4" key="1">
    <citation type="submission" date="2019-12" db="EMBL/GenBank/DDBJ databases">
        <title>Complete genome sequence of Mycolicibacterium xenopi str. JCM15661T.</title>
        <authorList>
            <person name="Yoshida M."/>
            <person name="Fukano H."/>
            <person name="Asakura T."/>
            <person name="Hoshino Y."/>
        </authorList>
    </citation>
    <scope>NUCLEOTIDE SEQUENCE [LARGE SCALE GENOMIC DNA]</scope>
    <source>
        <strain evidence="3 4">JCM 15661T</strain>
    </source>
</reference>
<dbReference type="AlphaFoldDB" id="A0AAD1M1B0"/>
<dbReference type="SUPFAM" id="SSF55920">
    <property type="entry name" value="Creatinase/aminopeptidase"/>
    <property type="match status" value="1"/>
</dbReference>
<evidence type="ECO:0000259" key="2">
    <source>
        <dbReference type="Pfam" id="PF01321"/>
    </source>
</evidence>
<accession>A0AAD1M1B0</accession>
<gene>
    <name evidence="3" type="ORF">MYXE_20450</name>
</gene>
<dbReference type="Gene3D" id="3.40.350.10">
    <property type="entry name" value="Creatinase/prolidase N-terminal domain"/>
    <property type="match status" value="1"/>
</dbReference>
<protein>
    <submittedName>
        <fullName evidence="3">Peptidase M24</fullName>
    </submittedName>
</protein>
<dbReference type="RefSeq" id="WP_085196147.1">
    <property type="nucleotide sequence ID" value="NZ_AP022314.1"/>
</dbReference>
<dbReference type="Pfam" id="PF01321">
    <property type="entry name" value="Creatinase_N"/>
    <property type="match status" value="1"/>
</dbReference>
<dbReference type="PANTHER" id="PTHR46112:SF2">
    <property type="entry name" value="XAA-PRO AMINOPEPTIDASE P-RELATED"/>
    <property type="match status" value="1"/>
</dbReference>
<dbReference type="KEGG" id="mxe:MYXE_20450"/>
<organism evidence="3 4">
    <name type="scientific">Mycobacterium xenopi</name>
    <dbReference type="NCBI Taxonomy" id="1789"/>
    <lineage>
        <taxon>Bacteria</taxon>
        <taxon>Bacillati</taxon>
        <taxon>Actinomycetota</taxon>
        <taxon>Actinomycetes</taxon>
        <taxon>Mycobacteriales</taxon>
        <taxon>Mycobacteriaceae</taxon>
        <taxon>Mycobacterium</taxon>
    </lineage>
</organism>
<feature type="domain" description="Peptidase M24" evidence="1">
    <location>
        <begin position="174"/>
        <end position="374"/>
    </location>
</feature>
<dbReference type="Pfam" id="PF00557">
    <property type="entry name" value="Peptidase_M24"/>
    <property type="match status" value="1"/>
</dbReference>
<dbReference type="InterPro" id="IPR000994">
    <property type="entry name" value="Pept_M24"/>
</dbReference>
<evidence type="ECO:0000313" key="4">
    <source>
        <dbReference type="Proteomes" id="UP000464624"/>
    </source>
</evidence>
<dbReference type="Gene3D" id="3.90.230.10">
    <property type="entry name" value="Creatinase/methionine aminopeptidase superfamily"/>
    <property type="match status" value="1"/>
</dbReference>
<feature type="domain" description="Creatinase N-terminal" evidence="2">
    <location>
        <begin position="32"/>
        <end position="164"/>
    </location>
</feature>
<dbReference type="InterPro" id="IPR036005">
    <property type="entry name" value="Creatinase/aminopeptidase-like"/>
</dbReference>
<dbReference type="PANTHER" id="PTHR46112">
    <property type="entry name" value="AMINOPEPTIDASE"/>
    <property type="match status" value="1"/>
</dbReference>
<dbReference type="SUPFAM" id="SSF53092">
    <property type="entry name" value="Creatinase/prolidase N-terminal domain"/>
    <property type="match status" value="1"/>
</dbReference>
<name>A0AAD1M1B0_MYCXE</name>
<dbReference type="Proteomes" id="UP000464624">
    <property type="component" value="Chromosome"/>
</dbReference>
<dbReference type="InterPro" id="IPR000587">
    <property type="entry name" value="Creatinase_N"/>
</dbReference>
<dbReference type="InterPro" id="IPR029149">
    <property type="entry name" value="Creatin/AminoP/Spt16_N"/>
</dbReference>
<proteinExistence type="predicted"/>